<organism evidence="3 4">
    <name type="scientific">Pseudoxanthomonas winnipegensis</name>
    <dbReference type="NCBI Taxonomy" id="2480810"/>
    <lineage>
        <taxon>Bacteria</taxon>
        <taxon>Pseudomonadati</taxon>
        <taxon>Pseudomonadota</taxon>
        <taxon>Gammaproteobacteria</taxon>
        <taxon>Lysobacterales</taxon>
        <taxon>Lysobacteraceae</taxon>
        <taxon>Pseudoxanthomonas</taxon>
    </lineage>
</organism>
<sequence>MKSIAVVSLLLLCAPLAALAQTQPLNLKLKDDTSFSGAGDPPGTYYGDHSGPVVDTDPARPVSELDDGKAHVHGAFTTGIGYSKGYGSSTYNAADLSVAKAFTSDEGRTSVMRMDIHVSKSDGPFGGGPYGGYYGRAYPGPRSASGAAMRWSAADDSP</sequence>
<accession>A0A4Q8L5W9</accession>
<name>A0A4Q8L5W9_9GAMM</name>
<evidence type="ECO:0000313" key="4">
    <source>
        <dbReference type="Proteomes" id="UP000292627"/>
    </source>
</evidence>
<comment type="caution">
    <text evidence="3">The sequence shown here is derived from an EMBL/GenBank/DDBJ whole genome shotgun (WGS) entry which is preliminary data.</text>
</comment>
<evidence type="ECO:0000256" key="1">
    <source>
        <dbReference type="SAM" id="MobiDB-lite"/>
    </source>
</evidence>
<dbReference type="OrthoDB" id="5975465at2"/>
<feature type="signal peptide" evidence="2">
    <location>
        <begin position="1"/>
        <end position="20"/>
    </location>
</feature>
<keyword evidence="2" id="KW-0732">Signal</keyword>
<feature type="region of interest" description="Disordered" evidence="1">
    <location>
        <begin position="38"/>
        <end position="67"/>
    </location>
</feature>
<protein>
    <submittedName>
        <fullName evidence="3">Uncharacterized protein</fullName>
    </submittedName>
</protein>
<dbReference type="AlphaFoldDB" id="A0A4Q8L5W9"/>
<dbReference type="EMBL" id="SHMC01000009">
    <property type="protein sequence ID" value="TAA21308.1"/>
    <property type="molecule type" value="Genomic_DNA"/>
</dbReference>
<dbReference type="Proteomes" id="UP000292627">
    <property type="component" value="Unassembled WGS sequence"/>
</dbReference>
<proteinExistence type="predicted"/>
<dbReference type="RefSeq" id="WP_130552749.1">
    <property type="nucleotide sequence ID" value="NZ_SHMC01000009.1"/>
</dbReference>
<evidence type="ECO:0000313" key="3">
    <source>
        <dbReference type="EMBL" id="TAA21308.1"/>
    </source>
</evidence>
<feature type="chain" id="PRO_5020276685" evidence="2">
    <location>
        <begin position="21"/>
        <end position="158"/>
    </location>
</feature>
<evidence type="ECO:0000256" key="2">
    <source>
        <dbReference type="SAM" id="SignalP"/>
    </source>
</evidence>
<reference evidence="3 4" key="1">
    <citation type="submission" date="2019-02" db="EMBL/GenBank/DDBJ databases">
        <title>WGS of Pseudoxanthomonas species novum from clinical isolates.</title>
        <authorList>
            <person name="Bernier A.-M."/>
            <person name="Bernard K."/>
            <person name="Vachon A."/>
        </authorList>
    </citation>
    <scope>NUCLEOTIDE SEQUENCE [LARGE SCALE GENOMIC DNA]</scope>
    <source>
        <strain evidence="3 4">NML171200</strain>
    </source>
</reference>
<gene>
    <name evidence="3" type="ORF">EA660_17490</name>
</gene>